<comment type="cofactor">
    <cofactor evidence="1">
        <name>Zn(2+)</name>
        <dbReference type="ChEBI" id="CHEBI:29105"/>
    </cofactor>
</comment>
<dbReference type="SUPFAM" id="SSF51735">
    <property type="entry name" value="NAD(P)-binding Rossmann-fold domains"/>
    <property type="match status" value="1"/>
</dbReference>
<evidence type="ECO:0000256" key="2">
    <source>
        <dbReference type="ARBA" id="ARBA00023002"/>
    </source>
</evidence>
<dbReference type="SUPFAM" id="SSF50129">
    <property type="entry name" value="GroES-like"/>
    <property type="match status" value="1"/>
</dbReference>
<dbReference type="Gene3D" id="3.40.50.720">
    <property type="entry name" value="NAD(P)-binding Rossmann-like Domain"/>
    <property type="match status" value="1"/>
</dbReference>
<dbReference type="Proteomes" id="UP001305606">
    <property type="component" value="Chromosome"/>
</dbReference>
<comment type="function">
    <text evidence="3">Catalyzes the oxidation of 2-deoxy-scyllo-inosamine (DOIA) with NAD(+) or NADP(+), forming 3-amino-2,3-dideoxy-scyllo-inosose (amino-DOI).</text>
</comment>
<dbReference type="Pfam" id="PF08240">
    <property type="entry name" value="ADH_N"/>
    <property type="match status" value="1"/>
</dbReference>
<feature type="domain" description="Alcohol dehydrogenase-like N-terminal" evidence="10">
    <location>
        <begin position="28"/>
        <end position="136"/>
    </location>
</feature>
<evidence type="ECO:0000259" key="10">
    <source>
        <dbReference type="Pfam" id="PF08240"/>
    </source>
</evidence>
<comment type="similarity">
    <text evidence="5">Belongs to the zinc-containing alcohol dehydrogenase family. DOIA dehydrogenase subfamily.</text>
</comment>
<keyword evidence="2" id="KW-0560">Oxidoreductase</keyword>
<reference evidence="11 12" key="1">
    <citation type="submission" date="2023-02" db="EMBL/GenBank/DDBJ databases">
        <title>Streptomyces sp. SCA4-21 with antifungal activity against Fusarium oxysporum f. sp. cubense, Streptomyces sp. SCA2-17 with antifungal activity against Fusarium oxysporum f. sp. cubense.</title>
        <authorList>
            <person name="Qi D."/>
        </authorList>
    </citation>
    <scope>NUCLEOTIDE SEQUENCE [LARGE SCALE GENOMIC DNA]</scope>
    <source>
        <strain evidence="11 12">SCA4-21</strain>
    </source>
</reference>
<dbReference type="EC" id="1.1.1.329" evidence="6"/>
<dbReference type="InterPro" id="IPR013154">
    <property type="entry name" value="ADH-like_N"/>
</dbReference>
<evidence type="ECO:0000256" key="4">
    <source>
        <dbReference type="ARBA" id="ARBA00037908"/>
    </source>
</evidence>
<dbReference type="PANTHER" id="PTHR43401">
    <property type="entry name" value="L-THREONINE 3-DEHYDROGENASE"/>
    <property type="match status" value="1"/>
</dbReference>
<evidence type="ECO:0000313" key="11">
    <source>
        <dbReference type="EMBL" id="WNF00054.1"/>
    </source>
</evidence>
<comment type="catalytic activity">
    <reaction evidence="8">
        <text>2-deoxy-scyllo-inosamine + NAD(+) = 3-amino-2,3-dideoxy-scyllo-inosose + NADH + H(+)</text>
        <dbReference type="Rhea" id="RHEA:33883"/>
        <dbReference type="ChEBI" id="CHEBI:15378"/>
        <dbReference type="ChEBI" id="CHEBI:57540"/>
        <dbReference type="ChEBI" id="CHEBI:57945"/>
        <dbReference type="ChEBI" id="CHEBI:65002"/>
        <dbReference type="ChEBI" id="CHEBI:65003"/>
        <dbReference type="EC" id="1.1.1.329"/>
    </reaction>
</comment>
<keyword evidence="12" id="KW-1185">Reference proteome</keyword>
<dbReference type="InterPro" id="IPR050129">
    <property type="entry name" value="Zn_alcohol_dh"/>
</dbReference>
<name>A0ABY9V8R9_9ACTN</name>
<evidence type="ECO:0000313" key="12">
    <source>
        <dbReference type="Proteomes" id="UP001305606"/>
    </source>
</evidence>
<organism evidence="11 12">
    <name type="scientific">Streptomyces luomodiensis</name>
    <dbReference type="NCBI Taxonomy" id="3026192"/>
    <lineage>
        <taxon>Bacteria</taxon>
        <taxon>Bacillati</taxon>
        <taxon>Actinomycetota</taxon>
        <taxon>Actinomycetes</taxon>
        <taxon>Kitasatosporales</taxon>
        <taxon>Streptomycetaceae</taxon>
        <taxon>Streptomyces</taxon>
    </lineage>
</organism>
<comment type="catalytic activity">
    <reaction evidence="9">
        <text>2-deoxy-scyllo-inosamine + NADP(+) = 3-amino-2,3-dideoxy-scyllo-inosose + NADPH + H(+)</text>
        <dbReference type="Rhea" id="RHEA:33879"/>
        <dbReference type="ChEBI" id="CHEBI:15378"/>
        <dbReference type="ChEBI" id="CHEBI:57783"/>
        <dbReference type="ChEBI" id="CHEBI:58349"/>
        <dbReference type="ChEBI" id="CHEBI:65002"/>
        <dbReference type="ChEBI" id="CHEBI:65003"/>
        <dbReference type="EC" id="1.1.1.329"/>
    </reaction>
</comment>
<protein>
    <recommendedName>
        <fullName evidence="7">2-deoxy-scyllo-inosamine dehydrogenase</fullName>
        <ecNumber evidence="6">1.1.1.329</ecNumber>
    </recommendedName>
</protein>
<proteinExistence type="inferred from homology"/>
<accession>A0ABY9V8R9</accession>
<dbReference type="RefSeq" id="WP_311038481.1">
    <property type="nucleotide sequence ID" value="NZ_CP117522.1"/>
</dbReference>
<evidence type="ECO:0000256" key="5">
    <source>
        <dbReference type="ARBA" id="ARBA00038004"/>
    </source>
</evidence>
<evidence type="ECO:0000256" key="8">
    <source>
        <dbReference type="ARBA" id="ARBA00048685"/>
    </source>
</evidence>
<evidence type="ECO:0000256" key="1">
    <source>
        <dbReference type="ARBA" id="ARBA00001947"/>
    </source>
</evidence>
<dbReference type="InterPro" id="IPR011032">
    <property type="entry name" value="GroES-like_sf"/>
</dbReference>
<dbReference type="PANTHER" id="PTHR43401:SF2">
    <property type="entry name" value="L-THREONINE 3-DEHYDROGENASE"/>
    <property type="match status" value="1"/>
</dbReference>
<comment type="pathway">
    <text evidence="4">Metabolic intermediate biosynthesis; 2-deoxystreptamine biosynthesis; 2-deoxystreptamine from D-glucose 6-phosphate: step 3/4.</text>
</comment>
<dbReference type="EMBL" id="CP117522">
    <property type="protein sequence ID" value="WNF00054.1"/>
    <property type="molecule type" value="Genomic_DNA"/>
</dbReference>
<gene>
    <name evidence="11" type="ORF">PS467_34405</name>
</gene>
<evidence type="ECO:0000256" key="3">
    <source>
        <dbReference type="ARBA" id="ARBA00037678"/>
    </source>
</evidence>
<sequence length="326" mass="33341">MSERFEGIAYTLTSAGEVVVRQRSVPADRTVLRVAAAGVCGTDLIDFRGRLDRPGTLPDTSPGHEIAGTVVHSEDGWPVGTPVVVDPAFHCGACGPCAAGRTSYCERLLLLGHTYGSGGLARYVAVPGTALLRMPDRIDVVSAALVEPLACAHHAAAKVTCDGPALVLGAGTIGLGVALLLRARGLEVAVADPAPVRAALAADLGLPVGRPDGALPVVVEASGTAAGFHDALDAVARGGHVLVAAQHSGTLTVDAGLAFGKELRLSWSLGALRADFHAVLRLLAAGVLDPRPLATPVRPEDFGTATFRDMAAGHTAKPVVVWDAQL</sequence>
<evidence type="ECO:0000256" key="9">
    <source>
        <dbReference type="ARBA" id="ARBA00049085"/>
    </source>
</evidence>
<evidence type="ECO:0000256" key="6">
    <source>
        <dbReference type="ARBA" id="ARBA00039102"/>
    </source>
</evidence>
<dbReference type="InterPro" id="IPR036291">
    <property type="entry name" value="NAD(P)-bd_dom_sf"/>
</dbReference>
<dbReference type="Gene3D" id="3.90.180.10">
    <property type="entry name" value="Medium-chain alcohol dehydrogenases, catalytic domain"/>
    <property type="match status" value="1"/>
</dbReference>
<evidence type="ECO:0000256" key="7">
    <source>
        <dbReference type="ARBA" id="ARBA00039387"/>
    </source>
</evidence>